<dbReference type="EMBL" id="CAACVS010000280">
    <property type="protein sequence ID" value="VEU40394.1"/>
    <property type="molecule type" value="Genomic_DNA"/>
</dbReference>
<protein>
    <submittedName>
        <fullName evidence="2">Uncharacterized protein</fullName>
    </submittedName>
</protein>
<organism evidence="2 3">
    <name type="scientific">Pseudo-nitzschia multistriata</name>
    <dbReference type="NCBI Taxonomy" id="183589"/>
    <lineage>
        <taxon>Eukaryota</taxon>
        <taxon>Sar</taxon>
        <taxon>Stramenopiles</taxon>
        <taxon>Ochrophyta</taxon>
        <taxon>Bacillariophyta</taxon>
        <taxon>Bacillariophyceae</taxon>
        <taxon>Bacillariophycidae</taxon>
        <taxon>Bacillariales</taxon>
        <taxon>Bacillariaceae</taxon>
        <taxon>Pseudo-nitzschia</taxon>
    </lineage>
</organism>
<gene>
    <name evidence="2" type="ORF">PSNMU_V1.4_AUG-EV-PASAV3_0072900</name>
</gene>
<reference evidence="2 3" key="1">
    <citation type="submission" date="2019-01" db="EMBL/GenBank/DDBJ databases">
        <authorList>
            <person name="Ferrante I. M."/>
        </authorList>
    </citation>
    <scope>NUCLEOTIDE SEQUENCE [LARGE SCALE GENOMIC DNA]</scope>
    <source>
        <strain evidence="2 3">B856</strain>
    </source>
</reference>
<keyword evidence="1" id="KW-0732">Signal</keyword>
<accession>A0A448ZED9</accession>
<dbReference type="Proteomes" id="UP000291116">
    <property type="component" value="Unassembled WGS sequence"/>
</dbReference>
<feature type="chain" id="PRO_5019517534" evidence="1">
    <location>
        <begin position="23"/>
        <end position="177"/>
    </location>
</feature>
<keyword evidence="3" id="KW-1185">Reference proteome</keyword>
<evidence type="ECO:0000313" key="3">
    <source>
        <dbReference type="Proteomes" id="UP000291116"/>
    </source>
</evidence>
<proteinExistence type="predicted"/>
<sequence>MNTMNLCIAAILFVTAVGSAQALISPAVTCCEDNGGKYEIVNGSDGQSGICRKDGVSTEAFYFMDQNCPPPPTPAPSSTPAAAKYSVYAVNNCDATVTADFVLRASRRLGGNRNGRVEVEEGQCTYVGPTNLDVVAYTSEGSYISSGNDSCLNIGDSNNSDCNLLGIAENACVINLC</sequence>
<evidence type="ECO:0000313" key="2">
    <source>
        <dbReference type="EMBL" id="VEU40394.1"/>
    </source>
</evidence>
<evidence type="ECO:0000256" key="1">
    <source>
        <dbReference type="SAM" id="SignalP"/>
    </source>
</evidence>
<feature type="signal peptide" evidence="1">
    <location>
        <begin position="1"/>
        <end position="22"/>
    </location>
</feature>
<dbReference type="AlphaFoldDB" id="A0A448ZED9"/>
<name>A0A448ZED9_9STRA</name>
<dbReference type="OrthoDB" id="51728at2759"/>